<dbReference type="Proteomes" id="UP001236369">
    <property type="component" value="Unassembled WGS sequence"/>
</dbReference>
<dbReference type="EMBL" id="JAUSVV010000012">
    <property type="protein sequence ID" value="MDQ0444412.1"/>
    <property type="molecule type" value="Genomic_DNA"/>
</dbReference>
<comment type="caution">
    <text evidence="4">The sequence shown here is derived from an EMBL/GenBank/DDBJ whole genome shotgun (WGS) entry which is preliminary data.</text>
</comment>
<dbReference type="PRINTS" id="PR00081">
    <property type="entry name" value="GDHRDH"/>
</dbReference>
<dbReference type="Gene3D" id="3.40.50.720">
    <property type="entry name" value="NAD(P)-binding Rossmann-like Domain"/>
    <property type="match status" value="1"/>
</dbReference>
<evidence type="ECO:0000259" key="3">
    <source>
        <dbReference type="SMART" id="SM00822"/>
    </source>
</evidence>
<gene>
    <name evidence="4" type="ORF">QO016_003923</name>
</gene>
<dbReference type="PROSITE" id="PS00061">
    <property type="entry name" value="ADH_SHORT"/>
    <property type="match status" value="1"/>
</dbReference>
<proteinExistence type="inferred from homology"/>
<name>A0ABU0HQ12_9HYPH</name>
<dbReference type="InterPro" id="IPR002347">
    <property type="entry name" value="SDR_fam"/>
</dbReference>
<dbReference type="PANTHER" id="PTHR48107">
    <property type="entry name" value="NADPH-DEPENDENT ALDEHYDE REDUCTASE-LIKE PROTEIN, CHLOROPLASTIC-RELATED"/>
    <property type="match status" value="1"/>
</dbReference>
<comment type="similarity">
    <text evidence="1">Belongs to the short-chain dehydrogenases/reductases (SDR) family.</text>
</comment>
<dbReference type="PANTHER" id="PTHR48107:SF7">
    <property type="entry name" value="RE15974P"/>
    <property type="match status" value="1"/>
</dbReference>
<feature type="domain" description="Ketoreductase" evidence="3">
    <location>
        <begin position="7"/>
        <end position="195"/>
    </location>
</feature>
<dbReference type="SUPFAM" id="SSF51735">
    <property type="entry name" value="NAD(P)-binding Rossmann-fold domains"/>
    <property type="match status" value="1"/>
</dbReference>
<keyword evidence="2" id="KW-0560">Oxidoreductase</keyword>
<organism evidence="4 5">
    <name type="scientific">Methylobacterium persicinum</name>
    <dbReference type="NCBI Taxonomy" id="374426"/>
    <lineage>
        <taxon>Bacteria</taxon>
        <taxon>Pseudomonadati</taxon>
        <taxon>Pseudomonadota</taxon>
        <taxon>Alphaproteobacteria</taxon>
        <taxon>Hyphomicrobiales</taxon>
        <taxon>Methylobacteriaceae</taxon>
        <taxon>Methylobacterium</taxon>
    </lineage>
</organism>
<dbReference type="PRINTS" id="PR00080">
    <property type="entry name" value="SDRFAMILY"/>
</dbReference>
<accession>A0ABU0HQ12</accession>
<reference evidence="4 5" key="1">
    <citation type="submission" date="2023-07" db="EMBL/GenBank/DDBJ databases">
        <title>Genomic Encyclopedia of Type Strains, Phase IV (KMG-IV): sequencing the most valuable type-strain genomes for metagenomic binning, comparative biology and taxonomic classification.</title>
        <authorList>
            <person name="Goeker M."/>
        </authorList>
    </citation>
    <scope>NUCLEOTIDE SEQUENCE [LARGE SCALE GENOMIC DNA]</scope>
    <source>
        <strain evidence="4 5">DSM 19562</strain>
    </source>
</reference>
<dbReference type="InterPro" id="IPR036291">
    <property type="entry name" value="NAD(P)-bd_dom_sf"/>
</dbReference>
<evidence type="ECO:0000313" key="4">
    <source>
        <dbReference type="EMBL" id="MDQ0444412.1"/>
    </source>
</evidence>
<dbReference type="SMART" id="SM00822">
    <property type="entry name" value="PKS_KR"/>
    <property type="match status" value="1"/>
</dbReference>
<evidence type="ECO:0000256" key="1">
    <source>
        <dbReference type="ARBA" id="ARBA00006484"/>
    </source>
</evidence>
<dbReference type="RefSeq" id="WP_283206189.1">
    <property type="nucleotide sequence ID" value="NZ_BPQX01000042.1"/>
</dbReference>
<sequence>MSGEFTPVAVVTGGSRGIGRAVSLMLAERGYAVCLSYVSDAGSAQAVVDAITAKGGRAVAVRSDVGIEADVLALFEAADRLGTVKALVNNAGIVDVAARVDEMGVARLQRMMTTNIVGSILCAREAVRRMSTRHGGTGGGIVNLSSVAARLGGPGQYVDYAASKGAIDSFTLGLAREVAGEGIRVNAVSPGIIDTEIHASGGEPDRVARLGPGQPMGRAGTAAEVAAPVVWLLSDEAAYVTGANLDVSGAR</sequence>
<dbReference type="Pfam" id="PF13561">
    <property type="entry name" value="adh_short_C2"/>
    <property type="match status" value="1"/>
</dbReference>
<dbReference type="InterPro" id="IPR020904">
    <property type="entry name" value="Sc_DH/Rdtase_CS"/>
</dbReference>
<evidence type="ECO:0000313" key="5">
    <source>
        <dbReference type="Proteomes" id="UP001236369"/>
    </source>
</evidence>
<evidence type="ECO:0000256" key="2">
    <source>
        <dbReference type="ARBA" id="ARBA00023002"/>
    </source>
</evidence>
<keyword evidence="5" id="KW-1185">Reference proteome</keyword>
<protein>
    <submittedName>
        <fullName evidence="4">NAD(P)-dependent dehydrogenase (Short-subunit alcohol dehydrogenase family)</fullName>
    </submittedName>
</protein>
<dbReference type="InterPro" id="IPR057326">
    <property type="entry name" value="KR_dom"/>
</dbReference>